<proteinExistence type="predicted"/>
<accession>A0A921MS35</accession>
<dbReference type="EMBL" id="DYUD01000022">
    <property type="protein sequence ID" value="HJG89132.1"/>
    <property type="molecule type" value="Genomic_DNA"/>
</dbReference>
<name>A0A921MS35_9BACT</name>
<dbReference type="AlphaFoldDB" id="A0A921MS35"/>
<dbReference type="Proteomes" id="UP000757103">
    <property type="component" value="Unassembled WGS sequence"/>
</dbReference>
<evidence type="ECO:0000313" key="1">
    <source>
        <dbReference type="EMBL" id="HJG89132.1"/>
    </source>
</evidence>
<gene>
    <name evidence="1" type="ORF">K8U91_06650</name>
</gene>
<protein>
    <submittedName>
        <fullName evidence="1">DUF3332 domain-containing protein</fullName>
    </submittedName>
</protein>
<reference evidence="1" key="1">
    <citation type="journal article" date="2021" name="PeerJ">
        <title>Extensive microbial diversity within the chicken gut microbiome revealed by metagenomics and culture.</title>
        <authorList>
            <person name="Gilroy R."/>
            <person name="Ravi A."/>
            <person name="Getino M."/>
            <person name="Pursley I."/>
            <person name="Horton D.L."/>
            <person name="Alikhan N.F."/>
            <person name="Baker D."/>
            <person name="Gharbi K."/>
            <person name="Hall N."/>
            <person name="Watson M."/>
            <person name="Adriaenssens E.M."/>
            <person name="Foster-Nyarko E."/>
            <person name="Jarju S."/>
            <person name="Secka A."/>
            <person name="Antonio M."/>
            <person name="Oren A."/>
            <person name="Chaudhuri R.R."/>
            <person name="La Ragione R."/>
            <person name="Hildebrand F."/>
            <person name="Pallen M.J."/>
        </authorList>
    </citation>
    <scope>NUCLEOTIDE SEQUENCE</scope>
    <source>
        <strain evidence="1">CHK121-7720</strain>
    </source>
</reference>
<sequence length="185" mass="20191">MKKNKLNMALAITLAATLCFSSCIGSFKLTNKVLSWNEGIGNKFVNELVFIAFHIIPVYELTVAADAIILNSIEFWSGENIIAKSSTKEVKGENGDIYLVKTDKDGYTITNTADNSTIGFVFDSNDNSWSVSANGETTKFMTFIDENHVQLPGVDGNNVVVELSQAGVMAYQEAAQYSNLNLALK</sequence>
<dbReference type="RefSeq" id="WP_273306181.1">
    <property type="nucleotide sequence ID" value="NZ_CALUJX010000001.1"/>
</dbReference>
<organism evidence="1 2">
    <name type="scientific">Barnesiella viscericola</name>
    <dbReference type="NCBI Taxonomy" id="397865"/>
    <lineage>
        <taxon>Bacteria</taxon>
        <taxon>Pseudomonadati</taxon>
        <taxon>Bacteroidota</taxon>
        <taxon>Bacteroidia</taxon>
        <taxon>Bacteroidales</taxon>
        <taxon>Barnesiellaceae</taxon>
        <taxon>Barnesiella</taxon>
    </lineage>
</organism>
<dbReference type="InterPro" id="IPR021768">
    <property type="entry name" value="DUF3332"/>
</dbReference>
<evidence type="ECO:0000313" key="2">
    <source>
        <dbReference type="Proteomes" id="UP000757103"/>
    </source>
</evidence>
<dbReference type="Pfam" id="PF11810">
    <property type="entry name" value="DUF3332"/>
    <property type="match status" value="1"/>
</dbReference>
<comment type="caution">
    <text evidence="1">The sequence shown here is derived from an EMBL/GenBank/DDBJ whole genome shotgun (WGS) entry which is preliminary data.</text>
</comment>
<reference evidence="1" key="2">
    <citation type="submission" date="2021-09" db="EMBL/GenBank/DDBJ databases">
        <authorList>
            <person name="Gilroy R."/>
        </authorList>
    </citation>
    <scope>NUCLEOTIDE SEQUENCE</scope>
    <source>
        <strain evidence="1">CHK121-7720</strain>
    </source>
</reference>